<dbReference type="PANTHER" id="PTHR43135">
    <property type="entry name" value="ALPHA-D-RIBOSE 1-METHYLPHOSPHONATE 5-TRIPHOSPHATE DIPHOSPHATASE"/>
    <property type="match status" value="1"/>
</dbReference>
<dbReference type="RefSeq" id="WP_378532838.1">
    <property type="nucleotide sequence ID" value="NZ_JBHSBH010000008.1"/>
</dbReference>
<reference evidence="3" key="1">
    <citation type="journal article" date="2019" name="Int. J. Syst. Evol. Microbiol.">
        <title>The Global Catalogue of Microorganisms (GCM) 10K type strain sequencing project: providing services to taxonomists for standard genome sequencing and annotation.</title>
        <authorList>
            <consortium name="The Broad Institute Genomics Platform"/>
            <consortium name="The Broad Institute Genome Sequencing Center for Infectious Disease"/>
            <person name="Wu L."/>
            <person name="Ma J."/>
        </authorList>
    </citation>
    <scope>NUCLEOTIDE SEQUENCE [LARGE SCALE GENOMIC DNA]</scope>
    <source>
        <strain evidence="3">TBRC 1826</strain>
    </source>
</reference>
<dbReference type="SUPFAM" id="SSF51556">
    <property type="entry name" value="Metallo-dependent hydrolases"/>
    <property type="match status" value="1"/>
</dbReference>
<protein>
    <submittedName>
        <fullName evidence="2">Amidohydrolase family protein</fullName>
    </submittedName>
</protein>
<evidence type="ECO:0000313" key="2">
    <source>
        <dbReference type="EMBL" id="MFC3996615.1"/>
    </source>
</evidence>
<feature type="domain" description="Amidohydrolase-related" evidence="1">
    <location>
        <begin position="63"/>
        <end position="411"/>
    </location>
</feature>
<evidence type="ECO:0000259" key="1">
    <source>
        <dbReference type="Pfam" id="PF01979"/>
    </source>
</evidence>
<dbReference type="CDD" id="cd01299">
    <property type="entry name" value="Met_dep_hydrolase_A"/>
    <property type="match status" value="1"/>
</dbReference>
<dbReference type="Gene3D" id="2.30.40.10">
    <property type="entry name" value="Urease, subunit C, domain 1"/>
    <property type="match status" value="1"/>
</dbReference>
<dbReference type="InterPro" id="IPR011059">
    <property type="entry name" value="Metal-dep_hydrolase_composite"/>
</dbReference>
<dbReference type="InterPro" id="IPR051781">
    <property type="entry name" value="Metallo-dep_Hydrolase"/>
</dbReference>
<dbReference type="InterPro" id="IPR006680">
    <property type="entry name" value="Amidohydro-rel"/>
</dbReference>
<gene>
    <name evidence="2" type="ORF">ACFOVU_11865</name>
</gene>
<accession>A0ABV8FPR8</accession>
<dbReference type="InterPro" id="IPR032466">
    <property type="entry name" value="Metal_Hydrolase"/>
</dbReference>
<dbReference type="Gene3D" id="3.20.20.140">
    <property type="entry name" value="Metal-dependent hydrolases"/>
    <property type="match status" value="1"/>
</dbReference>
<dbReference type="EMBL" id="JBHSBH010000008">
    <property type="protein sequence ID" value="MFC3996615.1"/>
    <property type="molecule type" value="Genomic_DNA"/>
</dbReference>
<evidence type="ECO:0000313" key="3">
    <source>
        <dbReference type="Proteomes" id="UP001595847"/>
    </source>
</evidence>
<dbReference type="InterPro" id="IPR057744">
    <property type="entry name" value="OTAase-like"/>
</dbReference>
<proteinExistence type="predicted"/>
<sequence>MPQELPAPMVVIRNGTLIDGTGAAPLPSAALIVRDGAIDWVGPGSALPEIGGPHRTVDAGGATLLPGFIDAHVHMTMQAGRINPADLVHQPPGFGYYAAIPILRDTLAAGVTSVRDLAGLDMAVEKAVDDGIIPGPRLTLAYRALGPTGGHADFRTCCGFDAGAAMAPNGAIGMLTDGVDEALRNTREAMRQGAGVIKVMASGGVWSPRDTPWHDGLNIAEMTAVVREAAAHGVPVAAHAQSARSIRNALTAGVTSIEHGYEIDAEGTDMLGEQGGYLVPTLATATIPPDPEKAAPYAVAKKRKLQEHLSENISAAIRAGVKVAMGTDAGICPHGYNLRELPLLVEHGMTPMGALQAGTRNAAELLGIADRVGTLEAGKRADIVVSAVDPLADIAALADPDAITVVLKDGVVHKDTAGITGRPARHPAA</sequence>
<dbReference type="Proteomes" id="UP001595847">
    <property type="component" value="Unassembled WGS sequence"/>
</dbReference>
<name>A0ABV8FPR8_9ACTN</name>
<comment type="caution">
    <text evidence="2">The sequence shown here is derived from an EMBL/GenBank/DDBJ whole genome shotgun (WGS) entry which is preliminary data.</text>
</comment>
<dbReference type="SUPFAM" id="SSF51338">
    <property type="entry name" value="Composite domain of metallo-dependent hydrolases"/>
    <property type="match status" value="1"/>
</dbReference>
<dbReference type="Pfam" id="PF01979">
    <property type="entry name" value="Amidohydro_1"/>
    <property type="match status" value="1"/>
</dbReference>
<keyword evidence="3" id="KW-1185">Reference proteome</keyword>
<dbReference type="PANTHER" id="PTHR43135:SF3">
    <property type="entry name" value="ALPHA-D-RIBOSE 1-METHYLPHOSPHONATE 5-TRIPHOSPHATE DIPHOSPHATASE"/>
    <property type="match status" value="1"/>
</dbReference>
<organism evidence="2 3">
    <name type="scientific">Nocardiopsis sediminis</name>
    <dbReference type="NCBI Taxonomy" id="1778267"/>
    <lineage>
        <taxon>Bacteria</taxon>
        <taxon>Bacillati</taxon>
        <taxon>Actinomycetota</taxon>
        <taxon>Actinomycetes</taxon>
        <taxon>Streptosporangiales</taxon>
        <taxon>Nocardiopsidaceae</taxon>
        <taxon>Nocardiopsis</taxon>
    </lineage>
</organism>